<protein>
    <recommendedName>
        <fullName evidence="6">RlpA-like protein double-psi beta-barrel domain-containing protein</fullName>
    </recommendedName>
</protein>
<sequence>MLVSSFVTALAALGTVSASGHLKADRRAHTARARVLADEALEARNMSPNAAHSLDKRQSFGGTATYYHTGLGACGGWSKDSDYLVALNSAQYGHGYPGPHCGKTLTITANGVTVGGIPVLDECPTCGFGDLDLSPSLFLRFAPHGAGVFQMNWHWDGGAAPDPPKEEPKEPTPPPPPPPPPSPHSSTPPPPPPPSSDPITSSTAAPESSSSSAAASSSSSASSSASSVSSSILPSGSANVTVSANATISANSTITNATSTLTPPPVASAKNQTHVVEGSGPAADGNLHGVTNLIANIGQLIVIGAGGH</sequence>
<evidence type="ECO:0000256" key="3">
    <source>
        <dbReference type="SAM" id="SignalP"/>
    </source>
</evidence>
<keyword evidence="5" id="KW-1185">Reference proteome</keyword>
<evidence type="ECO:0008006" key="6">
    <source>
        <dbReference type="Google" id="ProtNLM"/>
    </source>
</evidence>
<feature type="chain" id="PRO_5046540019" description="RlpA-like protein double-psi beta-barrel domain-containing protein" evidence="3">
    <location>
        <begin position="19"/>
        <end position="308"/>
    </location>
</feature>
<dbReference type="PANTHER" id="PTHR31836">
    <property type="match status" value="1"/>
</dbReference>
<dbReference type="InterPro" id="IPR051477">
    <property type="entry name" value="Expansin_CellWall"/>
</dbReference>
<comment type="caution">
    <text evidence="4">The sequence shown here is derived from an EMBL/GenBank/DDBJ whole genome shotgun (WGS) entry which is preliminary data.</text>
</comment>
<reference evidence="4 5" key="1">
    <citation type="submission" date="2023-08" db="EMBL/GenBank/DDBJ databases">
        <title>Annotated Genome Sequence of Vanrija albida AlHP1.</title>
        <authorList>
            <person name="Herzog R."/>
        </authorList>
    </citation>
    <scope>NUCLEOTIDE SEQUENCE [LARGE SCALE GENOMIC DNA]</scope>
    <source>
        <strain evidence="4 5">AlHP1</strain>
    </source>
</reference>
<gene>
    <name evidence="4" type="ORF">Q8F55_002898</name>
</gene>
<dbReference type="CDD" id="cd22191">
    <property type="entry name" value="DPBB_RlpA_EXP_N-like"/>
    <property type="match status" value="1"/>
</dbReference>
<feature type="region of interest" description="Disordered" evidence="2">
    <location>
        <begin position="153"/>
        <end position="237"/>
    </location>
</feature>
<feature type="compositionally biased region" description="Low complexity" evidence="2">
    <location>
        <begin position="197"/>
        <end position="237"/>
    </location>
</feature>
<name>A0ABR3QB82_9TREE</name>
<organism evidence="4 5">
    <name type="scientific">Vanrija albida</name>
    <dbReference type="NCBI Taxonomy" id="181172"/>
    <lineage>
        <taxon>Eukaryota</taxon>
        <taxon>Fungi</taxon>
        <taxon>Dikarya</taxon>
        <taxon>Basidiomycota</taxon>
        <taxon>Agaricomycotina</taxon>
        <taxon>Tremellomycetes</taxon>
        <taxon>Trichosporonales</taxon>
        <taxon>Trichosporonaceae</taxon>
        <taxon>Vanrija</taxon>
    </lineage>
</organism>
<dbReference type="Proteomes" id="UP001565368">
    <property type="component" value="Unassembled WGS sequence"/>
</dbReference>
<dbReference type="PANTHER" id="PTHR31836:SF28">
    <property type="entry name" value="SRCR DOMAIN-CONTAINING PROTEIN-RELATED"/>
    <property type="match status" value="1"/>
</dbReference>
<proteinExistence type="predicted"/>
<keyword evidence="1 3" id="KW-0732">Signal</keyword>
<dbReference type="EMBL" id="JBBXJM010000002">
    <property type="protein sequence ID" value="KAL1411912.1"/>
    <property type="molecule type" value="Genomic_DNA"/>
</dbReference>
<evidence type="ECO:0000256" key="2">
    <source>
        <dbReference type="SAM" id="MobiDB-lite"/>
    </source>
</evidence>
<feature type="compositionally biased region" description="Pro residues" evidence="2">
    <location>
        <begin position="171"/>
        <end position="196"/>
    </location>
</feature>
<evidence type="ECO:0000313" key="4">
    <source>
        <dbReference type="EMBL" id="KAL1411912.1"/>
    </source>
</evidence>
<dbReference type="Gene3D" id="2.40.40.10">
    <property type="entry name" value="RlpA-like domain"/>
    <property type="match status" value="1"/>
</dbReference>
<evidence type="ECO:0000313" key="5">
    <source>
        <dbReference type="Proteomes" id="UP001565368"/>
    </source>
</evidence>
<dbReference type="InterPro" id="IPR036908">
    <property type="entry name" value="RlpA-like_sf"/>
</dbReference>
<evidence type="ECO:0000256" key="1">
    <source>
        <dbReference type="ARBA" id="ARBA00022729"/>
    </source>
</evidence>
<dbReference type="RefSeq" id="XP_069211856.1">
    <property type="nucleotide sequence ID" value="XM_069351470.1"/>
</dbReference>
<accession>A0ABR3QB82</accession>
<dbReference type="GeneID" id="95983941"/>
<dbReference type="SUPFAM" id="SSF50685">
    <property type="entry name" value="Barwin-like endoglucanases"/>
    <property type="match status" value="1"/>
</dbReference>
<feature type="signal peptide" evidence="3">
    <location>
        <begin position="1"/>
        <end position="18"/>
    </location>
</feature>